<feature type="domain" description="DUF6598" evidence="1">
    <location>
        <begin position="199"/>
        <end position="366"/>
    </location>
</feature>
<dbReference type="PANTHER" id="PTHR33065">
    <property type="entry name" value="OS07G0486400 PROTEIN"/>
    <property type="match status" value="1"/>
</dbReference>
<evidence type="ECO:0000313" key="3">
    <source>
        <dbReference type="Proteomes" id="UP000032180"/>
    </source>
</evidence>
<dbReference type="HOGENOM" id="CLU_029577_1_0_1"/>
<dbReference type="Pfam" id="PF20241">
    <property type="entry name" value="DUF6598"/>
    <property type="match status" value="1"/>
</dbReference>
<reference evidence="2 3" key="1">
    <citation type="submission" date="2012-08" db="EMBL/GenBank/DDBJ databases">
        <title>Oryza genome evolution.</title>
        <authorList>
            <person name="Wing R.A."/>
        </authorList>
    </citation>
    <scope>NUCLEOTIDE SEQUENCE</scope>
</reference>
<dbReference type="eggNOG" id="ENOG502R3RC">
    <property type="taxonomic scope" value="Eukaryota"/>
</dbReference>
<sequence length="443" mass="51386">MEDGVESDGDLAATREKAEREVLDTWIWDKEMDLLQREYQEKDEEDRLRYEDLRERDLCIYRAIEEQDGECRLENDELEEIYGPFGHEYESDYDSDGSAVSFYTQEILMKYCGGFRYKDGNPYYAADREERWEKQILKQMKFPLPELSENWAAEGSLVVEGPFNLDPNLTCTDHLMPQLPKWDVRWVNRDGKEPCRRAIQVLGLNLSSPSNVPLEIYGTFAFRDIRNSQLRNYVFDYSRENPCKLKPGARSLQPLITPARGIYAVGIVLVEYRLIIKGQKEDEDQILIDGYSIYAPSFYAEFQNLNWHINTGHFGTVDLTLFAIPKAIVIDLEFEVCQVEDNHEHDSLTIVATYNTVGTSFIIFNGKLNIGKLPALTLSARHDRQLSITVYTYYSPSGCHPDGVVRNSKFLRIFMLMTSILALKNMGRAQQHWPVTWTAFRWP</sequence>
<dbReference type="Gramene" id="LPERR02G19680.1">
    <property type="protein sequence ID" value="LPERR02G19680.1"/>
    <property type="gene ID" value="LPERR02G19680"/>
</dbReference>
<accession>A0A0D9VIB9</accession>
<dbReference type="AlphaFoldDB" id="A0A0D9VIB9"/>
<evidence type="ECO:0000313" key="2">
    <source>
        <dbReference type="EnsemblPlants" id="LPERR02G19680.1"/>
    </source>
</evidence>
<dbReference type="Proteomes" id="UP000032180">
    <property type="component" value="Chromosome 2"/>
</dbReference>
<keyword evidence="3" id="KW-1185">Reference proteome</keyword>
<reference evidence="3" key="2">
    <citation type="submission" date="2013-12" db="EMBL/GenBank/DDBJ databases">
        <authorList>
            <person name="Yu Y."/>
            <person name="Lee S."/>
            <person name="de Baynast K."/>
            <person name="Wissotski M."/>
            <person name="Liu L."/>
            <person name="Talag J."/>
            <person name="Goicoechea J."/>
            <person name="Angelova A."/>
            <person name="Jetty R."/>
            <person name="Kudrna D."/>
            <person name="Golser W."/>
            <person name="Rivera L."/>
            <person name="Zhang J."/>
            <person name="Wing R."/>
        </authorList>
    </citation>
    <scope>NUCLEOTIDE SEQUENCE</scope>
</reference>
<name>A0A0D9VIB9_9ORYZ</name>
<dbReference type="EnsemblPlants" id="LPERR02G19680.1">
    <property type="protein sequence ID" value="LPERR02G19680.1"/>
    <property type="gene ID" value="LPERR02G19680"/>
</dbReference>
<protein>
    <recommendedName>
        <fullName evidence="1">DUF6598 domain-containing protein</fullName>
    </recommendedName>
</protein>
<evidence type="ECO:0000259" key="1">
    <source>
        <dbReference type="Pfam" id="PF20241"/>
    </source>
</evidence>
<reference evidence="2" key="3">
    <citation type="submission" date="2015-04" db="UniProtKB">
        <authorList>
            <consortium name="EnsemblPlants"/>
        </authorList>
    </citation>
    <scope>IDENTIFICATION</scope>
</reference>
<proteinExistence type="predicted"/>
<dbReference type="PANTHER" id="PTHR33065:SF19">
    <property type="entry name" value="OS11G0130700 PROTEIN"/>
    <property type="match status" value="1"/>
</dbReference>
<organism evidence="2 3">
    <name type="scientific">Leersia perrieri</name>
    <dbReference type="NCBI Taxonomy" id="77586"/>
    <lineage>
        <taxon>Eukaryota</taxon>
        <taxon>Viridiplantae</taxon>
        <taxon>Streptophyta</taxon>
        <taxon>Embryophyta</taxon>
        <taxon>Tracheophyta</taxon>
        <taxon>Spermatophyta</taxon>
        <taxon>Magnoliopsida</taxon>
        <taxon>Liliopsida</taxon>
        <taxon>Poales</taxon>
        <taxon>Poaceae</taxon>
        <taxon>BOP clade</taxon>
        <taxon>Oryzoideae</taxon>
        <taxon>Oryzeae</taxon>
        <taxon>Oryzinae</taxon>
        <taxon>Leersia</taxon>
    </lineage>
</organism>
<dbReference type="InterPro" id="IPR046533">
    <property type="entry name" value="DUF6598"/>
</dbReference>